<proteinExistence type="predicted"/>
<reference evidence="2" key="2">
    <citation type="submission" date="2016-03" db="EMBL/GenBank/DDBJ databases">
        <authorList>
            <person name="Ploux O."/>
        </authorList>
    </citation>
    <scope>NUCLEOTIDE SEQUENCE</scope>
    <source>
        <strain evidence="2">NBRC 105008</strain>
    </source>
</reference>
<protein>
    <submittedName>
        <fullName evidence="3">Gliding motility-associated C-terminal domain-containing protein</fullName>
    </submittedName>
</protein>
<dbReference type="AlphaFoldDB" id="A0A1B9DP38"/>
<dbReference type="InterPro" id="IPR013783">
    <property type="entry name" value="Ig-like_fold"/>
</dbReference>
<dbReference type="Gene3D" id="2.60.40.10">
    <property type="entry name" value="Immunoglobulins"/>
    <property type="match status" value="1"/>
</dbReference>
<dbReference type="OrthoDB" id="678019at2"/>
<evidence type="ECO:0000313" key="2">
    <source>
        <dbReference type="EMBL" id="OCB71458.1"/>
    </source>
</evidence>
<dbReference type="Proteomes" id="UP000093226">
    <property type="component" value="Unassembled WGS sequence"/>
</dbReference>
<organism evidence="2 4">
    <name type="scientific">Flavobacterium glycines</name>
    <dbReference type="NCBI Taxonomy" id="551990"/>
    <lineage>
        <taxon>Bacteria</taxon>
        <taxon>Pseudomonadati</taxon>
        <taxon>Bacteroidota</taxon>
        <taxon>Flavobacteriia</taxon>
        <taxon>Flavobacteriales</taxon>
        <taxon>Flavobacteriaceae</taxon>
        <taxon>Flavobacterium</taxon>
    </lineage>
</organism>
<keyword evidence="1" id="KW-0732">Signal</keyword>
<name>A0A1B9DP38_9FLAO</name>
<comment type="caution">
    <text evidence="2">The sequence shown here is derived from an EMBL/GenBank/DDBJ whole genome shotgun (WGS) entry which is preliminary data.</text>
</comment>
<reference evidence="3 5" key="3">
    <citation type="submission" date="2016-10" db="EMBL/GenBank/DDBJ databases">
        <authorList>
            <person name="Varghese N."/>
            <person name="Submissions S."/>
        </authorList>
    </citation>
    <scope>NUCLEOTIDE SEQUENCE [LARGE SCALE GENOMIC DNA]</scope>
    <source>
        <strain evidence="3 5">Gm-149</strain>
    </source>
</reference>
<sequence length="481" mass="52007">MNKITPIFFFCFILFLLPSRSSVYAQFSIGNPSLQFSQICANSSFNTFSVSFTFSPSASLSPTNQFIVELSDATGFFSNPTILATTNPGAVTTSPATISFSVPTNTAGEQYKIRIKSTGPVASSSNSLAFSAYYKIQDSQFTINNFKSTATYCAGGSYLLTIDNPGTGTNDSPLKYPSLTYNWYKEPSLTPIATGQTLTVSQPGTYYVKTNYGSCTSDSYSNKVTVNEATSATSTTITSSLGNPFCSNQGSTTLTTVSGNSYQWYKDNKIISGATNQSYITNQSGLYSVTVNYGGCVANASIDLKTYSFSSSINIPATNYIDTESAETLSVSVTSSASNPEYKWYLNNNIIPNANGSNYDVNTTGNYKVVVSQTSGCVSSEELTFTVQALMNSNATEIPNLISPNNDGVNDTWIIPQEYTSGTETEVLIISAIGEIVLRTNNYQNNWPENATNFKNVNPVYYYIITTKDGQTRKGSVTIIK</sequence>
<feature type="signal peptide" evidence="1">
    <location>
        <begin position="1"/>
        <end position="25"/>
    </location>
</feature>
<dbReference type="EMBL" id="LVEO01000018">
    <property type="protein sequence ID" value="OCB71458.1"/>
    <property type="molecule type" value="Genomic_DNA"/>
</dbReference>
<evidence type="ECO:0000313" key="4">
    <source>
        <dbReference type="Proteomes" id="UP000093226"/>
    </source>
</evidence>
<evidence type="ECO:0000313" key="5">
    <source>
        <dbReference type="Proteomes" id="UP000182367"/>
    </source>
</evidence>
<feature type="chain" id="PRO_5008624459" evidence="1">
    <location>
        <begin position="26"/>
        <end position="481"/>
    </location>
</feature>
<dbReference type="EMBL" id="FNEO01000001">
    <property type="protein sequence ID" value="SDI66306.1"/>
    <property type="molecule type" value="Genomic_DNA"/>
</dbReference>
<reference evidence="4" key="1">
    <citation type="submission" date="2016-03" db="EMBL/GenBank/DDBJ databases">
        <title>Draft genome sequence of Paenibacillus glacialis DSM 22343.</title>
        <authorList>
            <person name="Shin S.-K."/>
            <person name="Yi H."/>
        </authorList>
    </citation>
    <scope>NUCLEOTIDE SEQUENCE [LARGE SCALE GENOMIC DNA]</scope>
    <source>
        <strain evidence="4">NBRC 105008</strain>
    </source>
</reference>
<accession>A0A1B9DP38</accession>
<dbReference type="Pfam" id="PF13585">
    <property type="entry name" value="CHU_C"/>
    <property type="match status" value="1"/>
</dbReference>
<gene>
    <name evidence="2" type="ORF">FBGL_09450</name>
    <name evidence="3" type="ORF">SAMN05192550_0480</name>
</gene>
<dbReference type="RefSeq" id="WP_066328106.1">
    <property type="nucleotide sequence ID" value="NZ_BJVF01000001.1"/>
</dbReference>
<dbReference type="Proteomes" id="UP000182367">
    <property type="component" value="Unassembled WGS sequence"/>
</dbReference>
<evidence type="ECO:0000313" key="3">
    <source>
        <dbReference type="EMBL" id="SDI66306.1"/>
    </source>
</evidence>
<keyword evidence="5" id="KW-1185">Reference proteome</keyword>
<evidence type="ECO:0000256" key="1">
    <source>
        <dbReference type="SAM" id="SignalP"/>
    </source>
</evidence>
<dbReference type="STRING" id="551990.SAMN05192550_0480"/>